<feature type="domain" description="Tyr recombinase" evidence="6">
    <location>
        <begin position="185"/>
        <end position="377"/>
    </location>
</feature>
<evidence type="ECO:0000313" key="8">
    <source>
        <dbReference type="EMBL" id="ADI22817.1"/>
    </source>
</evidence>
<evidence type="ECO:0000256" key="1">
    <source>
        <dbReference type="ARBA" id="ARBA00008857"/>
    </source>
</evidence>
<comment type="similarity">
    <text evidence="1">Belongs to the 'phage' integrase family.</text>
</comment>
<dbReference type="Pfam" id="PF00589">
    <property type="entry name" value="Phage_integrase"/>
    <property type="match status" value="1"/>
</dbReference>
<dbReference type="InterPro" id="IPR050808">
    <property type="entry name" value="Phage_Integrase"/>
</dbReference>
<evidence type="ECO:0000259" key="6">
    <source>
        <dbReference type="PROSITE" id="PS51898"/>
    </source>
</evidence>
<organism evidence="8">
    <name type="scientific">uncultured Oceanospirillales bacterium HF0500_29K23</name>
    <dbReference type="NCBI Taxonomy" id="723622"/>
    <lineage>
        <taxon>Bacteria</taxon>
        <taxon>Pseudomonadati</taxon>
        <taxon>Pseudomonadota</taxon>
        <taxon>Gammaproteobacteria</taxon>
        <taxon>Oceanospirillales</taxon>
        <taxon>environmental samples</taxon>
    </lineage>
</organism>
<protein>
    <submittedName>
        <fullName evidence="8">Integrase</fullName>
    </submittedName>
</protein>
<dbReference type="PANTHER" id="PTHR30629:SF2">
    <property type="entry name" value="PROPHAGE INTEGRASE INTS-RELATED"/>
    <property type="match status" value="1"/>
</dbReference>
<dbReference type="EMBL" id="GU567997">
    <property type="protein sequence ID" value="ADI22817.1"/>
    <property type="molecule type" value="Genomic_DNA"/>
</dbReference>
<dbReference type="AlphaFoldDB" id="E7C5U3"/>
<dbReference type="InterPro" id="IPR010998">
    <property type="entry name" value="Integrase_recombinase_N"/>
</dbReference>
<accession>E7C5U3</accession>
<dbReference type="PROSITE" id="PS51898">
    <property type="entry name" value="TYR_RECOMBINASE"/>
    <property type="match status" value="1"/>
</dbReference>
<keyword evidence="2" id="KW-0229">DNA integration</keyword>
<keyword evidence="4" id="KW-0233">DNA recombination</keyword>
<dbReference type="PROSITE" id="PS51900">
    <property type="entry name" value="CB"/>
    <property type="match status" value="1"/>
</dbReference>
<keyword evidence="3 5" id="KW-0238">DNA-binding</keyword>
<dbReference type="GO" id="GO:0006310">
    <property type="term" value="P:DNA recombination"/>
    <property type="evidence" value="ECO:0007669"/>
    <property type="project" value="UniProtKB-KW"/>
</dbReference>
<dbReference type="PANTHER" id="PTHR30629">
    <property type="entry name" value="PROPHAGE INTEGRASE"/>
    <property type="match status" value="1"/>
</dbReference>
<dbReference type="GO" id="GO:0015074">
    <property type="term" value="P:DNA integration"/>
    <property type="evidence" value="ECO:0007669"/>
    <property type="project" value="UniProtKB-KW"/>
</dbReference>
<evidence type="ECO:0000256" key="3">
    <source>
        <dbReference type="ARBA" id="ARBA00023125"/>
    </source>
</evidence>
<evidence type="ECO:0000256" key="5">
    <source>
        <dbReference type="PROSITE-ProRule" id="PRU01248"/>
    </source>
</evidence>
<dbReference type="Gene3D" id="1.10.443.10">
    <property type="entry name" value="Intergrase catalytic core"/>
    <property type="match status" value="1"/>
</dbReference>
<dbReference type="SUPFAM" id="SSF56349">
    <property type="entry name" value="DNA breaking-rejoining enzymes"/>
    <property type="match status" value="1"/>
</dbReference>
<evidence type="ECO:0000256" key="4">
    <source>
        <dbReference type="ARBA" id="ARBA00023172"/>
    </source>
</evidence>
<dbReference type="InterPro" id="IPR013762">
    <property type="entry name" value="Integrase-like_cat_sf"/>
</dbReference>
<dbReference type="InterPro" id="IPR011010">
    <property type="entry name" value="DNA_brk_join_enz"/>
</dbReference>
<evidence type="ECO:0000259" key="7">
    <source>
        <dbReference type="PROSITE" id="PS51900"/>
    </source>
</evidence>
<name>E7C5U3_9GAMM</name>
<reference evidence="8" key="1">
    <citation type="submission" date="2010-01" db="EMBL/GenBank/DDBJ databases">
        <title>Genome fragments of uncultured bacteria from the North Pacific subtropical Gyre.</title>
        <authorList>
            <person name="Pham V.D."/>
            <person name="Delong E.F."/>
        </authorList>
    </citation>
    <scope>NUCLEOTIDE SEQUENCE</scope>
</reference>
<dbReference type="InterPro" id="IPR044068">
    <property type="entry name" value="CB"/>
</dbReference>
<sequence length="383" mass="43283">MAWLRKIPRSPYWQAIIYLPDGRKTTKSTGTTKKRDAQQIADQFEQASGAGKSGKLTERLARGTISHIFAIANQDKLEASTTEDYLRNWLKRKQIESSEATADRYASLVQRFLARIGAKAKRDIMHLSAKDISKARDEVFKNLTPSTANMMVKVIRTALNQALRDGFIDTNEANKVTLIKRHEKANRRPFNMREIRRLLKAADFEWQGIILCGLYTGQRLTDIALLTWENLDLVNAQLTFQTKKTNRSMALPLAKQLKEYFDKIPAGDDPKAPLFPSAYARRTRNNNAGPLSNQFNKVMVKAGLADHKSHQSTGKGRTSKRKLNELSFHCLRHTATSMLKNAGVSDAVARDIIGHESEAISRQYTHIDMAAKRKAIESLPDIY</sequence>
<evidence type="ECO:0000256" key="2">
    <source>
        <dbReference type="ARBA" id="ARBA00022908"/>
    </source>
</evidence>
<feature type="domain" description="Core-binding (CB)" evidence="7">
    <location>
        <begin position="80"/>
        <end position="163"/>
    </location>
</feature>
<dbReference type="InterPro" id="IPR002104">
    <property type="entry name" value="Integrase_catalytic"/>
</dbReference>
<proteinExistence type="inferred from homology"/>
<dbReference type="Gene3D" id="1.10.150.130">
    <property type="match status" value="1"/>
</dbReference>
<dbReference type="GO" id="GO:0003677">
    <property type="term" value="F:DNA binding"/>
    <property type="evidence" value="ECO:0007669"/>
    <property type="project" value="UniProtKB-UniRule"/>
</dbReference>